<dbReference type="RefSeq" id="WP_218579475.1">
    <property type="nucleotide sequence ID" value="NZ_BAABGO010000030.1"/>
</dbReference>
<dbReference type="Proteomes" id="UP000482800">
    <property type="component" value="Unassembled WGS sequence"/>
</dbReference>
<gene>
    <name evidence="2" type="ORF">Phou_080350</name>
</gene>
<dbReference type="InterPro" id="IPR023286">
    <property type="entry name" value="ABATE_dom_sf"/>
</dbReference>
<proteinExistence type="predicted"/>
<dbReference type="PANTHER" id="PTHR35525:SF3">
    <property type="entry name" value="BLL6575 PROTEIN"/>
    <property type="match status" value="1"/>
</dbReference>
<protein>
    <recommendedName>
        <fullName evidence="1">Zinc finger CGNR domain-containing protein</fullName>
    </recommendedName>
</protein>
<evidence type="ECO:0000313" key="2">
    <source>
        <dbReference type="EMBL" id="GFJ83855.1"/>
    </source>
</evidence>
<name>A0A6V8KTD9_9ACTN</name>
<dbReference type="EMBL" id="BLPF01000003">
    <property type="protein sequence ID" value="GFJ83855.1"/>
    <property type="molecule type" value="Genomic_DNA"/>
</dbReference>
<evidence type="ECO:0000259" key="1">
    <source>
        <dbReference type="Pfam" id="PF11706"/>
    </source>
</evidence>
<organism evidence="2 3">
    <name type="scientific">Phytohabitans houttuyneae</name>
    <dbReference type="NCBI Taxonomy" id="1076126"/>
    <lineage>
        <taxon>Bacteria</taxon>
        <taxon>Bacillati</taxon>
        <taxon>Actinomycetota</taxon>
        <taxon>Actinomycetes</taxon>
        <taxon>Micromonosporales</taxon>
        <taxon>Micromonosporaceae</taxon>
    </lineage>
</organism>
<sequence length="115" mass="12640">MRELFWTVFDAQLHGRDIPAHALAGLLDTARGGVAGTTVDAEGTVAPVAVDSVFAVLALRGLRLVLSPLPQRVRACDRYGWFFVDTSRGRRRRWCSMKTCGNQTKAARFRSAHPG</sequence>
<comment type="caution">
    <text evidence="2">The sequence shown here is derived from an EMBL/GenBank/DDBJ whole genome shotgun (WGS) entry which is preliminary data.</text>
</comment>
<dbReference type="InterPro" id="IPR010852">
    <property type="entry name" value="ABATE"/>
</dbReference>
<reference evidence="2 3" key="2">
    <citation type="submission" date="2020-03" db="EMBL/GenBank/DDBJ databases">
        <authorList>
            <person name="Ichikawa N."/>
            <person name="Kimura A."/>
            <person name="Kitahashi Y."/>
            <person name="Uohara A."/>
        </authorList>
    </citation>
    <scope>NUCLEOTIDE SEQUENCE [LARGE SCALE GENOMIC DNA]</scope>
    <source>
        <strain evidence="2 3">NBRC 108639</strain>
    </source>
</reference>
<feature type="domain" description="Zinc finger CGNR" evidence="1">
    <location>
        <begin position="72"/>
        <end position="111"/>
    </location>
</feature>
<dbReference type="PANTHER" id="PTHR35525">
    <property type="entry name" value="BLL6575 PROTEIN"/>
    <property type="match status" value="1"/>
</dbReference>
<dbReference type="SUPFAM" id="SSF160904">
    <property type="entry name" value="Jann2411-like"/>
    <property type="match status" value="1"/>
</dbReference>
<evidence type="ECO:0000313" key="3">
    <source>
        <dbReference type="Proteomes" id="UP000482800"/>
    </source>
</evidence>
<dbReference type="Pfam" id="PF11706">
    <property type="entry name" value="zf-CGNR"/>
    <property type="match status" value="1"/>
</dbReference>
<reference evidence="2 3" key="1">
    <citation type="submission" date="2020-03" db="EMBL/GenBank/DDBJ databases">
        <title>Whole genome shotgun sequence of Phytohabitans houttuyneae NBRC 108639.</title>
        <authorList>
            <person name="Komaki H."/>
            <person name="Tamura T."/>
        </authorList>
    </citation>
    <scope>NUCLEOTIDE SEQUENCE [LARGE SCALE GENOMIC DNA]</scope>
    <source>
        <strain evidence="2 3">NBRC 108639</strain>
    </source>
</reference>
<keyword evidence="3" id="KW-1185">Reference proteome</keyword>
<dbReference type="Gene3D" id="1.10.3300.10">
    <property type="entry name" value="Jann2411-like domain"/>
    <property type="match status" value="1"/>
</dbReference>
<dbReference type="AlphaFoldDB" id="A0A6V8KTD9"/>
<dbReference type="InterPro" id="IPR021005">
    <property type="entry name" value="Znf_CGNR"/>
</dbReference>
<accession>A0A6V8KTD9</accession>